<reference evidence="1 2" key="1">
    <citation type="submission" date="2018-09" db="EMBL/GenBank/DDBJ databases">
        <title>Whole genome based analysis of evolution and adaptive divergence in Indian and Brazilian strains of Azospirillum brasilense.</title>
        <authorList>
            <person name="Singh C."/>
            <person name="Tripathi A.K."/>
        </authorList>
    </citation>
    <scope>NUCLEOTIDE SEQUENCE [LARGE SCALE GENOMIC DNA]</scope>
    <source>
        <strain evidence="1 2">MTCC4035</strain>
        <plasmid evidence="1 2">p6</plasmid>
    </source>
</reference>
<organism evidence="1 2">
    <name type="scientific">Azospirillum argentinense</name>
    <dbReference type="NCBI Taxonomy" id="2970906"/>
    <lineage>
        <taxon>Bacteria</taxon>
        <taxon>Pseudomonadati</taxon>
        <taxon>Pseudomonadota</taxon>
        <taxon>Alphaproteobacteria</taxon>
        <taxon>Rhodospirillales</taxon>
        <taxon>Azospirillaceae</taxon>
        <taxon>Azospirillum</taxon>
    </lineage>
</organism>
<dbReference type="AlphaFoldDB" id="A0A4D8PP87"/>
<dbReference type="Proteomes" id="UP000298595">
    <property type="component" value="Plasmid p6"/>
</dbReference>
<evidence type="ECO:0000313" key="1">
    <source>
        <dbReference type="EMBL" id="QCO00314.1"/>
    </source>
</evidence>
<gene>
    <name evidence="1" type="ORF">D3093_34225</name>
</gene>
<evidence type="ECO:0000313" key="2">
    <source>
        <dbReference type="Proteomes" id="UP000298595"/>
    </source>
</evidence>
<proteinExistence type="predicted"/>
<sequence length="69" mass="7254">MLSYADGRPQHANQYAVADLVRVLSNLDFAVTLLPGAVSGAQSVSVRDGFKPTTVRAAAIVPARKRTSA</sequence>
<geneLocation type="plasmid" evidence="1 2">
    <name>p6</name>
</geneLocation>
<dbReference type="KEGG" id="aare:D3093_34225"/>
<dbReference type="RefSeq" id="WP_137119023.1">
    <property type="nucleotide sequence ID" value="NZ_CP032327.1"/>
</dbReference>
<name>A0A4D8PP87_9PROT</name>
<keyword evidence="1" id="KW-0614">Plasmid</keyword>
<accession>A0A4D8PP87</accession>
<protein>
    <submittedName>
        <fullName evidence="1">Uncharacterized protein</fullName>
    </submittedName>
</protein>
<dbReference type="EMBL" id="CP032327">
    <property type="protein sequence ID" value="QCO00314.1"/>
    <property type="molecule type" value="Genomic_DNA"/>
</dbReference>